<proteinExistence type="predicted"/>
<organism evidence="2 3">
    <name type="scientific">candidate division WOR-3 bacterium</name>
    <dbReference type="NCBI Taxonomy" id="2052148"/>
    <lineage>
        <taxon>Bacteria</taxon>
        <taxon>Bacteria division WOR-3</taxon>
    </lineage>
</organism>
<sequence>MPFSAWIMLIITSVILFGGIVLCLLKIRRK</sequence>
<dbReference type="AlphaFoldDB" id="A0A9C9EKG9"/>
<keyword evidence="1" id="KW-0472">Membrane</keyword>
<dbReference type="Proteomes" id="UP000885826">
    <property type="component" value="Unassembled WGS sequence"/>
</dbReference>
<accession>A0A9C9EKG9</accession>
<comment type="caution">
    <text evidence="2">The sequence shown here is derived from an EMBL/GenBank/DDBJ whole genome shotgun (WGS) entry which is preliminary data.</text>
</comment>
<gene>
    <name evidence="2" type="ORF">ENI34_00245</name>
</gene>
<name>A0A9C9EKG9_UNCW3</name>
<reference evidence="2" key="1">
    <citation type="journal article" date="2020" name="mSystems">
        <title>Genome- and Community-Level Interaction Insights into Carbon Utilization and Element Cycling Functions of Hydrothermarchaeota in Hydrothermal Sediment.</title>
        <authorList>
            <person name="Zhou Z."/>
            <person name="Liu Y."/>
            <person name="Xu W."/>
            <person name="Pan J."/>
            <person name="Luo Z.H."/>
            <person name="Li M."/>
        </authorList>
    </citation>
    <scope>NUCLEOTIDE SEQUENCE</scope>
    <source>
        <strain evidence="2">HyVt-388</strain>
    </source>
</reference>
<keyword evidence="1" id="KW-1133">Transmembrane helix</keyword>
<dbReference type="NCBIfam" id="NF033493">
    <property type="entry name" value="MetS_like_NSS"/>
    <property type="match status" value="1"/>
</dbReference>
<protein>
    <submittedName>
        <fullName evidence="2">MetS family NSS transporter small subunit</fullName>
    </submittedName>
</protein>
<dbReference type="EMBL" id="DRIG01000003">
    <property type="protein sequence ID" value="HEC77555.1"/>
    <property type="molecule type" value="Genomic_DNA"/>
</dbReference>
<evidence type="ECO:0000313" key="2">
    <source>
        <dbReference type="EMBL" id="HEC77555.1"/>
    </source>
</evidence>
<keyword evidence="1" id="KW-0812">Transmembrane</keyword>
<evidence type="ECO:0000313" key="3">
    <source>
        <dbReference type="Proteomes" id="UP000885826"/>
    </source>
</evidence>
<evidence type="ECO:0000256" key="1">
    <source>
        <dbReference type="SAM" id="Phobius"/>
    </source>
</evidence>
<feature type="transmembrane region" description="Helical" evidence="1">
    <location>
        <begin position="6"/>
        <end position="25"/>
    </location>
</feature>